<dbReference type="InterPro" id="IPR050204">
    <property type="entry name" value="AraC_XylS_family_regulators"/>
</dbReference>
<feature type="domain" description="HTH araC/xylS-type" evidence="5">
    <location>
        <begin position="172"/>
        <end position="269"/>
    </location>
</feature>
<evidence type="ECO:0000256" key="1">
    <source>
        <dbReference type="ARBA" id="ARBA00023015"/>
    </source>
</evidence>
<dbReference type="SUPFAM" id="SSF46689">
    <property type="entry name" value="Homeodomain-like"/>
    <property type="match status" value="2"/>
</dbReference>
<protein>
    <submittedName>
        <fullName evidence="6">AraC family transcriptional regulator</fullName>
    </submittedName>
</protein>
<dbReference type="InterPro" id="IPR009057">
    <property type="entry name" value="Homeodomain-like_sf"/>
</dbReference>
<keyword evidence="1" id="KW-0805">Transcription regulation</keyword>
<dbReference type="SMART" id="SM00342">
    <property type="entry name" value="HTH_ARAC"/>
    <property type="match status" value="1"/>
</dbReference>
<dbReference type="InterPro" id="IPR037923">
    <property type="entry name" value="HTH-like"/>
</dbReference>
<comment type="caution">
    <text evidence="6">The sequence shown here is derived from an EMBL/GenBank/DDBJ whole genome shotgun (WGS) entry which is preliminary data.</text>
</comment>
<name>A0ABV4N739_9VIBR</name>
<evidence type="ECO:0000313" key="7">
    <source>
        <dbReference type="Proteomes" id="UP001570417"/>
    </source>
</evidence>
<proteinExistence type="predicted"/>
<dbReference type="Proteomes" id="UP001570417">
    <property type="component" value="Unassembled WGS sequence"/>
</dbReference>
<evidence type="ECO:0000313" key="6">
    <source>
        <dbReference type="EMBL" id="MFA0566997.1"/>
    </source>
</evidence>
<dbReference type="PANTHER" id="PTHR46796">
    <property type="entry name" value="HTH-TYPE TRANSCRIPTIONAL ACTIVATOR RHAS-RELATED"/>
    <property type="match status" value="1"/>
</dbReference>
<dbReference type="InterPro" id="IPR018060">
    <property type="entry name" value="HTH_AraC"/>
</dbReference>
<dbReference type="PROSITE" id="PS01124">
    <property type="entry name" value="HTH_ARAC_FAMILY_2"/>
    <property type="match status" value="1"/>
</dbReference>
<evidence type="ECO:0000256" key="4">
    <source>
        <dbReference type="ARBA" id="ARBA00023163"/>
    </source>
</evidence>
<keyword evidence="4" id="KW-0804">Transcription</keyword>
<dbReference type="Pfam" id="PF12833">
    <property type="entry name" value="HTH_18"/>
    <property type="match status" value="1"/>
</dbReference>
<dbReference type="InterPro" id="IPR003313">
    <property type="entry name" value="AraC-bd"/>
</dbReference>
<keyword evidence="2" id="KW-0238">DNA-binding</keyword>
<evidence type="ECO:0000259" key="5">
    <source>
        <dbReference type="PROSITE" id="PS01124"/>
    </source>
</evidence>
<dbReference type="InterPro" id="IPR018062">
    <property type="entry name" value="HTH_AraC-typ_CS"/>
</dbReference>
<reference evidence="6 7" key="1">
    <citation type="journal article" date="2024" name="ISME J.">
        <title>Tailless and filamentous prophages are predominant in marine Vibrio.</title>
        <authorList>
            <person name="Steensen K."/>
            <person name="Seneca J."/>
            <person name="Bartlau N."/>
            <person name="Yu X.A."/>
            <person name="Hussain F.A."/>
            <person name="Polz M.F."/>
        </authorList>
    </citation>
    <scope>NUCLEOTIDE SEQUENCE [LARGE SCALE GENOMIC DNA]</scope>
    <source>
        <strain evidence="6 7">10N.222.51.A1</strain>
    </source>
</reference>
<evidence type="ECO:0000256" key="2">
    <source>
        <dbReference type="ARBA" id="ARBA00023125"/>
    </source>
</evidence>
<dbReference type="PANTHER" id="PTHR46796:SF2">
    <property type="entry name" value="TRANSCRIPTIONAL REGULATORY PROTEIN"/>
    <property type="match status" value="1"/>
</dbReference>
<organism evidence="6 7">
    <name type="scientific">Vibrio gallaecicus</name>
    <dbReference type="NCBI Taxonomy" id="552386"/>
    <lineage>
        <taxon>Bacteria</taxon>
        <taxon>Pseudomonadati</taxon>
        <taxon>Pseudomonadota</taxon>
        <taxon>Gammaproteobacteria</taxon>
        <taxon>Vibrionales</taxon>
        <taxon>Vibrionaceae</taxon>
        <taxon>Vibrio</taxon>
    </lineage>
</organism>
<dbReference type="RefSeq" id="WP_372264643.1">
    <property type="nucleotide sequence ID" value="NZ_JBFRUW010000003.1"/>
</dbReference>
<accession>A0ABV4N739</accession>
<gene>
    <name evidence="6" type="ORF">AB4566_01760</name>
</gene>
<dbReference type="PROSITE" id="PS00041">
    <property type="entry name" value="HTH_ARAC_FAMILY_1"/>
    <property type="match status" value="1"/>
</dbReference>
<evidence type="ECO:0000256" key="3">
    <source>
        <dbReference type="ARBA" id="ARBA00023159"/>
    </source>
</evidence>
<keyword evidence="7" id="KW-1185">Reference proteome</keyword>
<dbReference type="Gene3D" id="1.10.10.60">
    <property type="entry name" value="Homeodomain-like"/>
    <property type="match status" value="2"/>
</dbReference>
<dbReference type="Pfam" id="PF02311">
    <property type="entry name" value="AraC_binding"/>
    <property type="match status" value="1"/>
</dbReference>
<dbReference type="SUPFAM" id="SSF51215">
    <property type="entry name" value="Regulatory protein AraC"/>
    <property type="match status" value="1"/>
</dbReference>
<sequence length="271" mass="31016">MAKDNSVAFKQSSLLPQIEIRVASDSNACYEAHSHDEFSFGIINSGKAFYTNRGSKHNIGVNDVVTINPADVHSCNPEQGNWSYSMLFVDSLWMGKVQQQILDSSSYDYFAFENDFEKRADLQKQFQALYQSLISGESVLEAEYQLFEFISKGFTFSNKPQESKVFTAPHLSRVKEKLIDNLNSNLSLTELSQEIGVSQYHLIRSFKQYYGLSPHAYLLDERIKRAKEMLKTGQTIVDTSNQLGFSDQAHFQRNFKKRTAVTPRLYQSFFS</sequence>
<dbReference type="EMBL" id="JBFRUW010000003">
    <property type="protein sequence ID" value="MFA0566997.1"/>
    <property type="molecule type" value="Genomic_DNA"/>
</dbReference>
<keyword evidence="3" id="KW-0010">Activator</keyword>